<name>A0ABT6RT81_9ACTN</name>
<dbReference type="Gene3D" id="2.30.40.10">
    <property type="entry name" value="Urease, subunit C, domain 1"/>
    <property type="match status" value="1"/>
</dbReference>
<dbReference type="PANTHER" id="PTHR22642">
    <property type="entry name" value="IMIDAZOLONEPROPIONASE"/>
    <property type="match status" value="1"/>
</dbReference>
<dbReference type="SUPFAM" id="SSF51556">
    <property type="entry name" value="Metallo-dependent hydrolases"/>
    <property type="match status" value="1"/>
</dbReference>
<comment type="caution">
    <text evidence="6">The sequence shown here is derived from an EMBL/GenBank/DDBJ whole genome shotgun (WGS) entry which is preliminary data.</text>
</comment>
<evidence type="ECO:0000256" key="3">
    <source>
        <dbReference type="ARBA" id="ARBA00022833"/>
    </source>
</evidence>
<evidence type="ECO:0000256" key="2">
    <source>
        <dbReference type="ARBA" id="ARBA00022801"/>
    </source>
</evidence>
<accession>A0ABT6RT81</accession>
<dbReference type="Gene3D" id="3.20.20.140">
    <property type="entry name" value="Metal-dependent hydrolases"/>
    <property type="match status" value="1"/>
</dbReference>
<dbReference type="Pfam" id="PF07969">
    <property type="entry name" value="Amidohydro_3"/>
    <property type="match status" value="1"/>
</dbReference>
<keyword evidence="1" id="KW-0479">Metal-binding</keyword>
<proteinExistence type="predicted"/>
<dbReference type="RefSeq" id="WP_282513966.1">
    <property type="nucleotide sequence ID" value="NZ_JASCIR010000011.1"/>
</dbReference>
<keyword evidence="2 6" id="KW-0378">Hydrolase</keyword>
<sequence>MDEQQTVIYPAKIVRTMDPAVPEAEAVAVRGDRIRAIGSLAELRAYPGTVVDDRYADDVLLPGFVEAHSHAGSGGMWEHIYVGRFDRTDPDGRLWPGCATVADILERLRTAEQQLPVDPGVPLLAWALDPIYYPGQAVLARELDTVSTARPVHVLHANGHLAAVNSAALKVAGVDRDTQVEGVVKHADGTPTGELREWAAMSLVQRITGGGITGGITAAAIRAFGQDAVNTGTTTVTDLGTLLLASDESMTPYLEAVSEDFPARLSVFHFGAGNGTLAPAEAAARLAELRERSTGKLRMGHVKLMLDGSIQGFTARLQEPGYLDGRPNGIWTVSPAEFETALSTYHRAGLLVHVHCNGDQATELFLNTMEKVLVAHPRPDHRHTVTHAQMTTPAQYKRMAALGMCANIFANHIWAWGDQHIDITVGPDRAARMNATATALRCGVPFSLHCDTPVTPLSPLRTVKHAVTRRTVSGRVMGEHERITAEQALEAVTLGGAYLLKMDHQVGSLEPGKLADLAVLGADPLAVPAEEIGEIAVRGTVVGGTHHTSAVHRSA</sequence>
<dbReference type="InterPro" id="IPR032466">
    <property type="entry name" value="Metal_Hydrolase"/>
</dbReference>
<protein>
    <submittedName>
        <fullName evidence="6">Amidohydrolase</fullName>
        <ecNumber evidence="6">3.5.-.-</ecNumber>
    </submittedName>
</protein>
<keyword evidence="3" id="KW-0862">Zinc</keyword>
<dbReference type="Gene3D" id="3.10.310.70">
    <property type="match status" value="1"/>
</dbReference>
<keyword evidence="7" id="KW-1185">Reference proteome</keyword>
<dbReference type="InterPro" id="IPR013108">
    <property type="entry name" value="Amidohydro_3"/>
</dbReference>
<evidence type="ECO:0000256" key="1">
    <source>
        <dbReference type="ARBA" id="ARBA00022723"/>
    </source>
</evidence>
<dbReference type="Proteomes" id="UP001224661">
    <property type="component" value="Unassembled WGS sequence"/>
</dbReference>
<dbReference type="InterPro" id="IPR033932">
    <property type="entry name" value="YtcJ-like"/>
</dbReference>
<evidence type="ECO:0000313" key="7">
    <source>
        <dbReference type="Proteomes" id="UP001224661"/>
    </source>
</evidence>
<evidence type="ECO:0000259" key="5">
    <source>
        <dbReference type="Pfam" id="PF22039"/>
    </source>
</evidence>
<dbReference type="InterPro" id="IPR054418">
    <property type="entry name" value="MQNX/HUTI_composite_N"/>
</dbReference>
<feature type="domain" description="Amidohydrolase 3" evidence="4">
    <location>
        <begin position="59"/>
        <end position="544"/>
    </location>
</feature>
<dbReference type="PANTHER" id="PTHR22642:SF2">
    <property type="entry name" value="PROTEIN LONG AFTER FAR-RED 3"/>
    <property type="match status" value="1"/>
</dbReference>
<dbReference type="InterPro" id="IPR011059">
    <property type="entry name" value="Metal-dep_hydrolase_composite"/>
</dbReference>
<dbReference type="GO" id="GO:0016787">
    <property type="term" value="F:hydrolase activity"/>
    <property type="evidence" value="ECO:0007669"/>
    <property type="project" value="UniProtKB-KW"/>
</dbReference>
<feature type="domain" description="Aminodeoxyfutalosine deaminase/Imidazolonepropionase-like composite" evidence="5">
    <location>
        <begin position="26"/>
        <end position="45"/>
    </location>
</feature>
<reference evidence="6 7" key="1">
    <citation type="submission" date="2023-05" db="EMBL/GenBank/DDBJ databases">
        <title>Draft genome sequence of Streptomyces sp. B-S-A8 isolated from a cave soil in Thailand.</title>
        <authorList>
            <person name="Chamroensaksri N."/>
            <person name="Muangham S."/>
        </authorList>
    </citation>
    <scope>NUCLEOTIDE SEQUENCE [LARGE SCALE GENOMIC DNA]</scope>
    <source>
        <strain evidence="6 7">B-S-A8</strain>
    </source>
</reference>
<evidence type="ECO:0000259" key="4">
    <source>
        <dbReference type="Pfam" id="PF07969"/>
    </source>
</evidence>
<gene>
    <name evidence="6" type="ORF">QIS99_15755</name>
</gene>
<organism evidence="6 7">
    <name type="scientific">Streptomyces solicavernae</name>
    <dbReference type="NCBI Taxonomy" id="3043614"/>
    <lineage>
        <taxon>Bacteria</taxon>
        <taxon>Bacillati</taxon>
        <taxon>Actinomycetota</taxon>
        <taxon>Actinomycetes</taxon>
        <taxon>Kitasatosporales</taxon>
        <taxon>Streptomycetaceae</taxon>
        <taxon>Streptomyces</taxon>
    </lineage>
</organism>
<dbReference type="CDD" id="cd01300">
    <property type="entry name" value="YtcJ_like"/>
    <property type="match status" value="1"/>
</dbReference>
<dbReference type="EMBL" id="JASCIR010000011">
    <property type="protein sequence ID" value="MDI3387643.1"/>
    <property type="molecule type" value="Genomic_DNA"/>
</dbReference>
<evidence type="ECO:0000313" key="6">
    <source>
        <dbReference type="EMBL" id="MDI3387643.1"/>
    </source>
</evidence>
<dbReference type="Pfam" id="PF22039">
    <property type="entry name" value="HUTI_composite_bact"/>
    <property type="match status" value="1"/>
</dbReference>
<dbReference type="EC" id="3.5.-.-" evidence="6"/>
<dbReference type="SUPFAM" id="SSF51338">
    <property type="entry name" value="Composite domain of metallo-dependent hydrolases"/>
    <property type="match status" value="1"/>
</dbReference>